<accession>A0A5C6QFW8</accession>
<dbReference type="InterPro" id="IPR050638">
    <property type="entry name" value="AA-Vitamin_Transporters"/>
</dbReference>
<protein>
    <submittedName>
        <fullName evidence="7">EamA family transporter</fullName>
    </submittedName>
</protein>
<keyword evidence="2 5" id="KW-0812">Transmembrane</keyword>
<keyword evidence="4 5" id="KW-0472">Membrane</keyword>
<feature type="transmembrane region" description="Helical" evidence="5">
    <location>
        <begin position="207"/>
        <end position="226"/>
    </location>
</feature>
<dbReference type="RefSeq" id="WP_146787898.1">
    <property type="nucleotide sequence ID" value="NZ_VOLT01000005.1"/>
</dbReference>
<dbReference type="EMBL" id="VOLT01000005">
    <property type="protein sequence ID" value="TWX67916.1"/>
    <property type="molecule type" value="Genomic_DNA"/>
</dbReference>
<feature type="transmembrane region" description="Helical" evidence="5">
    <location>
        <begin position="167"/>
        <end position="187"/>
    </location>
</feature>
<feature type="transmembrane region" description="Helical" evidence="5">
    <location>
        <begin position="7"/>
        <end position="27"/>
    </location>
</feature>
<dbReference type="InterPro" id="IPR037185">
    <property type="entry name" value="EmrE-like"/>
</dbReference>
<feature type="transmembrane region" description="Helical" evidence="5">
    <location>
        <begin position="238"/>
        <end position="257"/>
    </location>
</feature>
<comment type="caution">
    <text evidence="7">The sequence shown here is derived from an EMBL/GenBank/DDBJ whole genome shotgun (WGS) entry which is preliminary data.</text>
</comment>
<evidence type="ECO:0000313" key="8">
    <source>
        <dbReference type="Proteomes" id="UP000321822"/>
    </source>
</evidence>
<keyword evidence="8" id="KW-1185">Reference proteome</keyword>
<keyword evidence="3 5" id="KW-1133">Transmembrane helix</keyword>
<dbReference type="AlphaFoldDB" id="A0A5C6QFW8"/>
<sequence>MNNRDLLLGIFVMIIWGLNFSVIKLGVSEIDPLLLTALRFSFAVLPAVFFVKRPQVKWRYLVAYGLVFAIGVWGMGSWSIQAGLSAGMASVLLQMNVVISLLVGYFLLKETVAPIKVIGSIVAILGLALSVSVTDGSVTGLGLLFILIAALSWSITSILVKKAGTKEVFAFSIWGMLFAPLPLFSLALLHGGSEQLLTLNSLANGSVIFSVLFQAYPVTLFGYWVWNRLLVKYPLSTVAPLTFLVPIFGLLGSAIFYQEQIGLVKALACLLIITGLIIGLLKTEKLKTYLMNQQLKKQQTR</sequence>
<dbReference type="PANTHER" id="PTHR32322">
    <property type="entry name" value="INNER MEMBRANE TRANSPORTER"/>
    <property type="match status" value="1"/>
</dbReference>
<evidence type="ECO:0000259" key="6">
    <source>
        <dbReference type="Pfam" id="PF00892"/>
    </source>
</evidence>
<feature type="transmembrane region" description="Helical" evidence="5">
    <location>
        <begin position="86"/>
        <end position="108"/>
    </location>
</feature>
<evidence type="ECO:0000256" key="5">
    <source>
        <dbReference type="SAM" id="Phobius"/>
    </source>
</evidence>
<proteinExistence type="predicted"/>
<organism evidence="7 8">
    <name type="scientific">Colwellia demingiae</name>
    <dbReference type="NCBI Taxonomy" id="89401"/>
    <lineage>
        <taxon>Bacteria</taxon>
        <taxon>Pseudomonadati</taxon>
        <taxon>Pseudomonadota</taxon>
        <taxon>Gammaproteobacteria</taxon>
        <taxon>Alteromonadales</taxon>
        <taxon>Colwelliaceae</taxon>
        <taxon>Colwellia</taxon>
    </lineage>
</organism>
<gene>
    <name evidence="7" type="ORF">ESZ36_11565</name>
</gene>
<dbReference type="InterPro" id="IPR000620">
    <property type="entry name" value="EamA_dom"/>
</dbReference>
<dbReference type="PANTHER" id="PTHR32322:SF9">
    <property type="entry name" value="AMINO-ACID METABOLITE EFFLUX PUMP-RELATED"/>
    <property type="match status" value="1"/>
</dbReference>
<feature type="domain" description="EamA" evidence="6">
    <location>
        <begin position="6"/>
        <end position="131"/>
    </location>
</feature>
<comment type="subcellular location">
    <subcellularLocation>
        <location evidence="1">Membrane</location>
        <topology evidence="1">Multi-pass membrane protein</topology>
    </subcellularLocation>
</comment>
<evidence type="ECO:0000256" key="3">
    <source>
        <dbReference type="ARBA" id="ARBA00022989"/>
    </source>
</evidence>
<dbReference type="GO" id="GO:0016020">
    <property type="term" value="C:membrane"/>
    <property type="evidence" value="ECO:0007669"/>
    <property type="project" value="UniProtKB-SubCell"/>
</dbReference>
<dbReference type="SUPFAM" id="SSF103481">
    <property type="entry name" value="Multidrug resistance efflux transporter EmrE"/>
    <property type="match status" value="2"/>
</dbReference>
<feature type="domain" description="EamA" evidence="6">
    <location>
        <begin position="141"/>
        <end position="278"/>
    </location>
</feature>
<feature type="transmembrane region" description="Helical" evidence="5">
    <location>
        <begin position="115"/>
        <end position="134"/>
    </location>
</feature>
<dbReference type="Proteomes" id="UP000321822">
    <property type="component" value="Unassembled WGS sequence"/>
</dbReference>
<evidence type="ECO:0000256" key="1">
    <source>
        <dbReference type="ARBA" id="ARBA00004141"/>
    </source>
</evidence>
<reference evidence="7 8" key="1">
    <citation type="submission" date="2019-07" db="EMBL/GenBank/DDBJ databases">
        <title>Genomes of sea-ice associated Colwellia species.</title>
        <authorList>
            <person name="Bowman J.P."/>
        </authorList>
    </citation>
    <scope>NUCLEOTIDE SEQUENCE [LARGE SCALE GENOMIC DNA]</scope>
    <source>
        <strain evidence="7 8">ACAM 459</strain>
    </source>
</reference>
<evidence type="ECO:0000313" key="7">
    <source>
        <dbReference type="EMBL" id="TWX67916.1"/>
    </source>
</evidence>
<feature type="transmembrane region" description="Helical" evidence="5">
    <location>
        <begin position="140"/>
        <end position="160"/>
    </location>
</feature>
<evidence type="ECO:0000256" key="2">
    <source>
        <dbReference type="ARBA" id="ARBA00022692"/>
    </source>
</evidence>
<feature type="transmembrane region" description="Helical" evidence="5">
    <location>
        <begin position="58"/>
        <end position="80"/>
    </location>
</feature>
<dbReference type="OrthoDB" id="7158585at2"/>
<dbReference type="Pfam" id="PF00892">
    <property type="entry name" value="EamA"/>
    <property type="match status" value="2"/>
</dbReference>
<feature type="transmembrane region" description="Helical" evidence="5">
    <location>
        <begin position="263"/>
        <end position="281"/>
    </location>
</feature>
<name>A0A5C6QFW8_9GAMM</name>
<evidence type="ECO:0000256" key="4">
    <source>
        <dbReference type="ARBA" id="ARBA00023136"/>
    </source>
</evidence>
<feature type="transmembrane region" description="Helical" evidence="5">
    <location>
        <begin position="33"/>
        <end position="51"/>
    </location>
</feature>